<evidence type="ECO:0000256" key="1">
    <source>
        <dbReference type="ARBA" id="ARBA00009922"/>
    </source>
</evidence>
<evidence type="ECO:0000259" key="12">
    <source>
        <dbReference type="PROSITE" id="PS51198"/>
    </source>
</evidence>
<protein>
    <recommendedName>
        <fullName evidence="9">DNA 3'-5' helicase</fullName>
        <ecNumber evidence="9">5.6.2.4</ecNumber>
    </recommendedName>
</protein>
<dbReference type="PANTHER" id="PTHR11070">
    <property type="entry name" value="UVRD / RECB / PCRA DNA HELICASE FAMILY MEMBER"/>
    <property type="match status" value="1"/>
</dbReference>
<organism evidence="13 14">
    <name type="scientific">Clostridium saccharobutylicum</name>
    <dbReference type="NCBI Taxonomy" id="169679"/>
    <lineage>
        <taxon>Bacteria</taxon>
        <taxon>Bacillati</taxon>
        <taxon>Bacillota</taxon>
        <taxon>Clostridia</taxon>
        <taxon>Eubacteriales</taxon>
        <taxon>Clostridiaceae</taxon>
        <taxon>Clostridium</taxon>
    </lineage>
</organism>
<dbReference type="InterPro" id="IPR013986">
    <property type="entry name" value="DExx_box_DNA_helicase_dom_sf"/>
</dbReference>
<dbReference type="Proteomes" id="UP000191154">
    <property type="component" value="Unassembled WGS sequence"/>
</dbReference>
<dbReference type="GO" id="GO:0033202">
    <property type="term" value="C:DNA helicase complex"/>
    <property type="evidence" value="ECO:0007669"/>
    <property type="project" value="TreeGrafter"/>
</dbReference>
<keyword evidence="4 11" id="KW-0347">Helicase</keyword>
<feature type="binding site" evidence="11">
    <location>
        <begin position="36"/>
        <end position="43"/>
    </location>
    <ligand>
        <name>ATP</name>
        <dbReference type="ChEBI" id="CHEBI:30616"/>
    </ligand>
</feature>
<evidence type="ECO:0000256" key="3">
    <source>
        <dbReference type="ARBA" id="ARBA00022801"/>
    </source>
</evidence>
<dbReference type="GO" id="GO:0043138">
    <property type="term" value="F:3'-5' DNA helicase activity"/>
    <property type="evidence" value="ECO:0007669"/>
    <property type="project" value="UniProtKB-EC"/>
</dbReference>
<evidence type="ECO:0000256" key="10">
    <source>
        <dbReference type="ARBA" id="ARBA00048988"/>
    </source>
</evidence>
<dbReference type="Pfam" id="PF13361">
    <property type="entry name" value="UvrD_C"/>
    <property type="match status" value="1"/>
</dbReference>
<dbReference type="SUPFAM" id="SSF52540">
    <property type="entry name" value="P-loop containing nucleoside triphosphate hydrolases"/>
    <property type="match status" value="1"/>
</dbReference>
<evidence type="ECO:0000256" key="9">
    <source>
        <dbReference type="ARBA" id="ARBA00034808"/>
    </source>
</evidence>
<keyword evidence="6" id="KW-0238">DNA-binding</keyword>
<dbReference type="GO" id="GO:0003677">
    <property type="term" value="F:DNA binding"/>
    <property type="evidence" value="ECO:0007669"/>
    <property type="project" value="UniProtKB-KW"/>
</dbReference>
<gene>
    <name evidence="13" type="primary">uvrD1</name>
    <name evidence="13" type="ORF">CLOSAC_30540</name>
</gene>
<keyword evidence="7" id="KW-0413">Isomerase</keyword>
<comment type="catalytic activity">
    <reaction evidence="10">
        <text>ATP + H2O = ADP + phosphate + H(+)</text>
        <dbReference type="Rhea" id="RHEA:13065"/>
        <dbReference type="ChEBI" id="CHEBI:15377"/>
        <dbReference type="ChEBI" id="CHEBI:15378"/>
        <dbReference type="ChEBI" id="CHEBI:30616"/>
        <dbReference type="ChEBI" id="CHEBI:43474"/>
        <dbReference type="ChEBI" id="CHEBI:456216"/>
        <dbReference type="EC" id="5.6.2.4"/>
    </reaction>
</comment>
<dbReference type="Gene3D" id="1.10.10.160">
    <property type="match status" value="1"/>
</dbReference>
<comment type="similarity">
    <text evidence="1">Belongs to the helicase family. UvrD subfamily.</text>
</comment>
<dbReference type="GO" id="GO:0000725">
    <property type="term" value="P:recombinational repair"/>
    <property type="evidence" value="ECO:0007669"/>
    <property type="project" value="TreeGrafter"/>
</dbReference>
<proteinExistence type="inferred from homology"/>
<dbReference type="Pfam" id="PF00580">
    <property type="entry name" value="UvrD-helicase"/>
    <property type="match status" value="1"/>
</dbReference>
<evidence type="ECO:0000256" key="7">
    <source>
        <dbReference type="ARBA" id="ARBA00023235"/>
    </source>
</evidence>
<dbReference type="InterPro" id="IPR014017">
    <property type="entry name" value="DNA_helicase_UvrD-like_C"/>
</dbReference>
<keyword evidence="5 11" id="KW-0067">ATP-binding</keyword>
<comment type="catalytic activity">
    <reaction evidence="8">
        <text>Couples ATP hydrolysis with the unwinding of duplex DNA by translocating in the 3'-5' direction.</text>
        <dbReference type="EC" id="5.6.2.4"/>
    </reaction>
</comment>
<dbReference type="PANTHER" id="PTHR11070:SF2">
    <property type="entry name" value="ATP-DEPENDENT DNA HELICASE SRS2"/>
    <property type="match status" value="1"/>
</dbReference>
<dbReference type="GO" id="GO:0005829">
    <property type="term" value="C:cytosol"/>
    <property type="evidence" value="ECO:0007669"/>
    <property type="project" value="TreeGrafter"/>
</dbReference>
<dbReference type="CDD" id="cd17932">
    <property type="entry name" value="DEXQc_UvrD"/>
    <property type="match status" value="1"/>
</dbReference>
<dbReference type="PROSITE" id="PS51198">
    <property type="entry name" value="UVRD_HELICASE_ATP_BIND"/>
    <property type="match status" value="1"/>
</dbReference>
<dbReference type="STRING" id="169679.CSACC_21680"/>
<evidence type="ECO:0000313" key="14">
    <source>
        <dbReference type="Proteomes" id="UP000191154"/>
    </source>
</evidence>
<evidence type="ECO:0000256" key="6">
    <source>
        <dbReference type="ARBA" id="ARBA00023125"/>
    </source>
</evidence>
<keyword evidence="2 11" id="KW-0547">Nucleotide-binding</keyword>
<dbReference type="InterPro" id="IPR000212">
    <property type="entry name" value="DNA_helicase_UvrD/REP"/>
</dbReference>
<dbReference type="AlphaFoldDB" id="A0A1S8N1Z5"/>
<dbReference type="InterPro" id="IPR027417">
    <property type="entry name" value="P-loop_NTPase"/>
</dbReference>
<evidence type="ECO:0000256" key="4">
    <source>
        <dbReference type="ARBA" id="ARBA00022806"/>
    </source>
</evidence>
<dbReference type="EMBL" id="LZYZ01000006">
    <property type="protein sequence ID" value="OOM10433.1"/>
    <property type="molecule type" value="Genomic_DNA"/>
</dbReference>
<sequence length="858" mass="101020">MSTINIEDLFKKVNFKPNDAQYKAIVDINQPLYLVAGPGSGKTRVLLWRVVNLIVFHDVKIEDIFLSTFTEKAAMQLKEGLMWLLGLATQENKIYYDISNMYVGTVHSLCQKFILDNRFKNNFKKKLPVILQELDQYFHIYDSLNKAKKELDLPDDYNECLKEYMCLKSSSKHEIVSCLISVFNRFSEESLSADEVIDNADNDAMIMLGNLYKFYLKSLNEERKKIDLSLLQQYGYEVLLKSENSEEIFKHVIIDEYQDTNNIQEKIFFKLAGKYKNICVVGDDDQSLYRFRGATVENFVQFDKRCESILGIEPQKIKLNINYRSRKRIVDFYKNFMEKEIWESQSQKGMYYRNMDKNIQACSKDDGISVVTTICDKAVNVYNEIAKKIKEMIDKKIISDPSEIAVLFTYLKGNQNVQRLKEAFERFDLKVYAPRAGKFLENEEPMAVFGLYLNIFGIPYIDERYNYGRNKEFNDWMEKCYQFGIKLIEDDFDLKNFIEKIKEQLTKLKNDYGVIKEYMSENNINMDDTIDDIYKFDKFKKGTMSLLSNLGKYKIQKKSVRTIIEKKIKEDKKINYRWLVTRINSVNWNLLDLFYKLCKFEYLKCIFDEAENMCDEGPMYNLSNVTTYIQFFIENKISLITGKNLYEDRFMRTFFTSYLGAIFRREEGNYEIKDEPIPKGRISFLTIHQSKGLEFPVVILGAIPPCQNRNGKNRIEEIIRPYLKGEYEPLEKVLEFDRMRSYYVALSRAENLLILSHFKGTAIHPYFKDDLKCGAIPLLDNLDIDSIPKKVIKESFATKVYSYTSDFLFYNECPRKYMIYKKYGFVPARTTISFFGNLVNKTLEDIHNYYISLGNEAE</sequence>
<dbReference type="GO" id="GO:0016887">
    <property type="term" value="F:ATP hydrolysis activity"/>
    <property type="evidence" value="ECO:0007669"/>
    <property type="project" value="RHEA"/>
</dbReference>
<comment type="caution">
    <text evidence="13">The sequence shown here is derived from an EMBL/GenBank/DDBJ whole genome shotgun (WGS) entry which is preliminary data.</text>
</comment>
<evidence type="ECO:0000256" key="5">
    <source>
        <dbReference type="ARBA" id="ARBA00022840"/>
    </source>
</evidence>
<accession>A0A1S8N1Z5</accession>
<name>A0A1S8N1Z5_CLOSA</name>
<evidence type="ECO:0000256" key="11">
    <source>
        <dbReference type="PROSITE-ProRule" id="PRU00560"/>
    </source>
</evidence>
<feature type="domain" description="UvrD-like helicase ATP-binding" evidence="12">
    <location>
        <begin position="15"/>
        <end position="326"/>
    </location>
</feature>
<dbReference type="GO" id="GO:0005524">
    <property type="term" value="F:ATP binding"/>
    <property type="evidence" value="ECO:0007669"/>
    <property type="project" value="UniProtKB-UniRule"/>
</dbReference>
<evidence type="ECO:0000313" key="13">
    <source>
        <dbReference type="EMBL" id="OOM10433.1"/>
    </source>
</evidence>
<reference evidence="13 14" key="1">
    <citation type="submission" date="2016-05" db="EMBL/GenBank/DDBJ databases">
        <title>Microbial solvent formation.</title>
        <authorList>
            <person name="Poehlein A."/>
            <person name="Montoya Solano J.D."/>
            <person name="Flitsch S."/>
            <person name="Krabben P."/>
            <person name="Duerre P."/>
            <person name="Daniel R."/>
        </authorList>
    </citation>
    <scope>NUCLEOTIDE SEQUENCE [LARGE SCALE GENOMIC DNA]</scope>
    <source>
        <strain evidence="13 14">L1-8</strain>
    </source>
</reference>
<keyword evidence="3 11" id="KW-0378">Hydrolase</keyword>
<evidence type="ECO:0000256" key="8">
    <source>
        <dbReference type="ARBA" id="ARBA00034617"/>
    </source>
</evidence>
<dbReference type="EC" id="5.6.2.4" evidence="9"/>
<dbReference type="InterPro" id="IPR014016">
    <property type="entry name" value="UvrD-like_ATP-bd"/>
</dbReference>
<dbReference type="Gene3D" id="3.40.50.300">
    <property type="entry name" value="P-loop containing nucleotide triphosphate hydrolases"/>
    <property type="match status" value="3"/>
</dbReference>
<evidence type="ECO:0000256" key="2">
    <source>
        <dbReference type="ARBA" id="ARBA00022741"/>
    </source>
</evidence>